<proteinExistence type="predicted"/>
<accession>A0A6G0WP34</accession>
<reference evidence="1 2" key="1">
    <citation type="submission" date="2019-07" db="EMBL/GenBank/DDBJ databases">
        <title>Genomics analysis of Aphanomyces spp. identifies a new class of oomycete effector associated with host adaptation.</title>
        <authorList>
            <person name="Gaulin E."/>
        </authorList>
    </citation>
    <scope>NUCLEOTIDE SEQUENCE [LARGE SCALE GENOMIC DNA]</scope>
    <source>
        <strain evidence="1 2">ATCC 201684</strain>
    </source>
</reference>
<comment type="caution">
    <text evidence="1">The sequence shown here is derived from an EMBL/GenBank/DDBJ whole genome shotgun (WGS) entry which is preliminary data.</text>
</comment>
<evidence type="ECO:0000313" key="2">
    <source>
        <dbReference type="Proteomes" id="UP000481153"/>
    </source>
</evidence>
<name>A0A6G0WP34_9STRA</name>
<dbReference type="AlphaFoldDB" id="A0A6G0WP34"/>
<organism evidence="1 2">
    <name type="scientific">Aphanomyces euteiches</name>
    <dbReference type="NCBI Taxonomy" id="100861"/>
    <lineage>
        <taxon>Eukaryota</taxon>
        <taxon>Sar</taxon>
        <taxon>Stramenopiles</taxon>
        <taxon>Oomycota</taxon>
        <taxon>Saprolegniomycetes</taxon>
        <taxon>Saprolegniales</taxon>
        <taxon>Verrucalvaceae</taxon>
        <taxon>Aphanomyces</taxon>
    </lineage>
</organism>
<dbReference type="VEuPathDB" id="FungiDB:AeMF1_012094"/>
<dbReference type="EMBL" id="VJMJ01000167">
    <property type="protein sequence ID" value="KAF0729130.1"/>
    <property type="molecule type" value="Genomic_DNA"/>
</dbReference>
<keyword evidence="2" id="KW-1185">Reference proteome</keyword>
<sequence>MSRSTTRYKRNGANKLLILPFAFDMFASIVTLAAIALSAVSAGSLPDIEAQFNIWLQSPAGQAATRLQVIPPNAVNNPTLLARFSAASSPTEAALALGHELLVASWPALPTNERASWLQIAAHENLLRTVESDPADTSKLYLSVASTTSPYSILCANPPFCLHRVNVSASAAAILDNPFVLLTPSETTTYLDDAFSSGAVRSALLTVEDAPVLLLEFQTA</sequence>
<gene>
    <name evidence="1" type="ORF">Ae201684_013108</name>
</gene>
<evidence type="ECO:0000313" key="1">
    <source>
        <dbReference type="EMBL" id="KAF0729130.1"/>
    </source>
</evidence>
<protein>
    <submittedName>
        <fullName evidence="1">Uncharacterized protein</fullName>
    </submittedName>
</protein>
<dbReference type="Proteomes" id="UP000481153">
    <property type="component" value="Unassembled WGS sequence"/>
</dbReference>